<dbReference type="WBParaSite" id="PgE366_g001_t01">
    <property type="protein sequence ID" value="PgE366_g001_t01"/>
    <property type="gene ID" value="PgE366_g001"/>
</dbReference>
<protein>
    <submittedName>
        <fullName evidence="2">Uncharacterized protein</fullName>
    </submittedName>
</protein>
<dbReference type="AlphaFoldDB" id="A0A915A3D6"/>
<organism evidence="1 2">
    <name type="scientific">Parascaris univalens</name>
    <name type="common">Nematode worm</name>
    <dbReference type="NCBI Taxonomy" id="6257"/>
    <lineage>
        <taxon>Eukaryota</taxon>
        <taxon>Metazoa</taxon>
        <taxon>Ecdysozoa</taxon>
        <taxon>Nematoda</taxon>
        <taxon>Chromadorea</taxon>
        <taxon>Rhabditida</taxon>
        <taxon>Spirurina</taxon>
        <taxon>Ascaridomorpha</taxon>
        <taxon>Ascaridoidea</taxon>
        <taxon>Ascarididae</taxon>
        <taxon>Parascaris</taxon>
    </lineage>
</organism>
<proteinExistence type="predicted"/>
<accession>A0A915A3D6</accession>
<dbReference type="Proteomes" id="UP000887569">
    <property type="component" value="Unplaced"/>
</dbReference>
<reference evidence="2" key="1">
    <citation type="submission" date="2022-11" db="UniProtKB">
        <authorList>
            <consortium name="WormBaseParasite"/>
        </authorList>
    </citation>
    <scope>IDENTIFICATION</scope>
</reference>
<sequence length="117" mass="13481">MLICSNNIIVVVVLSGSPFCFVFQHFAGCFLQGCHKVLLARSIPHAVLINCVWRVSRYFQMGCHWKSNIIAEFLSNVQKSSQVDTFQKDLPAFRFEKHTFRIDLARKHILSVLLTRI</sequence>
<keyword evidence="1" id="KW-1185">Reference proteome</keyword>
<name>A0A915A3D6_PARUN</name>
<evidence type="ECO:0000313" key="1">
    <source>
        <dbReference type="Proteomes" id="UP000887569"/>
    </source>
</evidence>
<evidence type="ECO:0000313" key="2">
    <source>
        <dbReference type="WBParaSite" id="PgE366_g001_t01"/>
    </source>
</evidence>